<dbReference type="InterPro" id="IPR045540">
    <property type="entry name" value="YegS/DAGK_C"/>
</dbReference>
<feature type="domain" description="DAGKc" evidence="9">
    <location>
        <begin position="3"/>
        <end position="134"/>
    </location>
</feature>
<dbReference type="InterPro" id="IPR050187">
    <property type="entry name" value="Lipid_Phosphate_FormReg"/>
</dbReference>
<evidence type="ECO:0000256" key="4">
    <source>
        <dbReference type="ARBA" id="ARBA00022741"/>
    </source>
</evidence>
<dbReference type="Proteomes" id="UP000515708">
    <property type="component" value="Chromosome"/>
</dbReference>
<organism evidence="10 11">
    <name type="scientific">Microbacterium esteraromaticum</name>
    <dbReference type="NCBI Taxonomy" id="57043"/>
    <lineage>
        <taxon>Bacteria</taxon>
        <taxon>Bacillati</taxon>
        <taxon>Actinomycetota</taxon>
        <taxon>Actinomycetes</taxon>
        <taxon>Micrococcales</taxon>
        <taxon>Microbacteriaceae</taxon>
        <taxon>Microbacterium</taxon>
    </lineage>
</organism>
<dbReference type="GO" id="GO:0008654">
    <property type="term" value="P:phospholipid biosynthetic process"/>
    <property type="evidence" value="ECO:0007669"/>
    <property type="project" value="UniProtKB-KW"/>
</dbReference>
<dbReference type="InterPro" id="IPR001206">
    <property type="entry name" value="Diacylglycerol_kinase_cat_dom"/>
</dbReference>
<dbReference type="InterPro" id="IPR016064">
    <property type="entry name" value="NAD/diacylglycerol_kinase_sf"/>
</dbReference>
<evidence type="ECO:0000256" key="7">
    <source>
        <dbReference type="ARBA" id="ARBA00023209"/>
    </source>
</evidence>
<evidence type="ECO:0000256" key="5">
    <source>
        <dbReference type="ARBA" id="ARBA00022777"/>
    </source>
</evidence>
<evidence type="ECO:0000259" key="9">
    <source>
        <dbReference type="PROSITE" id="PS50146"/>
    </source>
</evidence>
<dbReference type="PANTHER" id="PTHR12358">
    <property type="entry name" value="SPHINGOSINE KINASE"/>
    <property type="match status" value="1"/>
</dbReference>
<dbReference type="PROSITE" id="PS50146">
    <property type="entry name" value="DAGK"/>
    <property type="match status" value="1"/>
</dbReference>
<evidence type="ECO:0000256" key="3">
    <source>
        <dbReference type="ARBA" id="ARBA00022679"/>
    </source>
</evidence>
<dbReference type="PANTHER" id="PTHR12358:SF106">
    <property type="entry name" value="LIPID KINASE YEGS"/>
    <property type="match status" value="1"/>
</dbReference>
<accession>A0A7D7WB90</accession>
<keyword evidence="5" id="KW-0418">Kinase</keyword>
<reference evidence="10 11" key="1">
    <citation type="journal article" date="2020" name="Front. Microbiol.">
        <title>Design of Bacterial Strain-Specific qPCR Assays Using NGS Data and Publicly Available Resources and Its Application to Track Biocontrol Strains.</title>
        <authorList>
            <person name="Hernandez I."/>
            <person name="Sant C."/>
            <person name="Martinez R."/>
            <person name="Fernandez C."/>
        </authorList>
    </citation>
    <scope>NUCLEOTIDE SEQUENCE [LARGE SCALE GENOMIC DNA]</scope>
    <source>
        <strain evidence="10 11">B24</strain>
    </source>
</reference>
<dbReference type="GO" id="GO:0005524">
    <property type="term" value="F:ATP binding"/>
    <property type="evidence" value="ECO:0007669"/>
    <property type="project" value="UniProtKB-KW"/>
</dbReference>
<dbReference type="SMART" id="SM00046">
    <property type="entry name" value="DAGKc"/>
    <property type="match status" value="1"/>
</dbReference>
<evidence type="ECO:0000256" key="2">
    <source>
        <dbReference type="ARBA" id="ARBA00005983"/>
    </source>
</evidence>
<keyword evidence="6" id="KW-0067">ATP-binding</keyword>
<dbReference type="GO" id="GO:0004143">
    <property type="term" value="F:ATP-dependent diacylglycerol kinase activity"/>
    <property type="evidence" value="ECO:0007669"/>
    <property type="project" value="TreeGrafter"/>
</dbReference>
<evidence type="ECO:0000256" key="6">
    <source>
        <dbReference type="ARBA" id="ARBA00022840"/>
    </source>
</evidence>
<dbReference type="InterPro" id="IPR017438">
    <property type="entry name" value="ATP-NAD_kinase_N"/>
</dbReference>
<keyword evidence="8" id="KW-1208">Phospholipid metabolism</keyword>
<dbReference type="Pfam" id="PF19279">
    <property type="entry name" value="YegS_C"/>
    <property type="match status" value="1"/>
</dbReference>
<dbReference type="Pfam" id="PF00781">
    <property type="entry name" value="DAGK_cat"/>
    <property type="match status" value="1"/>
</dbReference>
<comment type="similarity">
    <text evidence="2">Belongs to the diacylglycerol/lipid kinase family.</text>
</comment>
<evidence type="ECO:0000313" key="11">
    <source>
        <dbReference type="Proteomes" id="UP000515708"/>
    </source>
</evidence>
<sequence>MGGSSPRILLVINPHSGKGRGEGAGADAAEALRASGARVHAVVGETTGRARDLVGESLQQDWDGAVVVGGDGTLAGIVDLLADADIPVALVPAGTGDDLARGLGIADVRPAEAARAVLSGIPRRIDLGTLESDGRVRVFLTVAAMGFDAKVSERTNILRRPSGRMRYHLALVIELLRLRPTRFHVSIDGGEPEVMPGTLLAVGNTASYGGGMPMCADARPDDGLLEAVHVAPLSRTRLLRLFPLLLRGAHLTRPEVRHLRCTRIRVSAPDLVAYADGERIGSLECEIGIRPGALEIMLPRR</sequence>
<dbReference type="AlphaFoldDB" id="A0A7D7WB90"/>
<evidence type="ECO:0000256" key="1">
    <source>
        <dbReference type="ARBA" id="ARBA00001946"/>
    </source>
</evidence>
<keyword evidence="7" id="KW-0444">Lipid biosynthesis</keyword>
<gene>
    <name evidence="10" type="ORF">FVO59_14360</name>
</gene>
<protein>
    <recommendedName>
        <fullName evidence="9">DAGKc domain-containing protein</fullName>
    </recommendedName>
</protein>
<evidence type="ECO:0000256" key="8">
    <source>
        <dbReference type="ARBA" id="ARBA00023264"/>
    </source>
</evidence>
<dbReference type="Gene3D" id="3.40.50.10330">
    <property type="entry name" value="Probable inorganic polyphosphate/atp-NAD kinase, domain 1"/>
    <property type="match status" value="1"/>
</dbReference>
<keyword evidence="7" id="KW-0594">Phospholipid biosynthesis</keyword>
<dbReference type="Gene3D" id="2.60.200.40">
    <property type="match status" value="1"/>
</dbReference>
<keyword evidence="3" id="KW-0808">Transferase</keyword>
<keyword evidence="4" id="KW-0547">Nucleotide-binding</keyword>
<dbReference type="RefSeq" id="WP_182253255.1">
    <property type="nucleotide sequence ID" value="NZ_CP043732.1"/>
</dbReference>
<keyword evidence="7" id="KW-0443">Lipid metabolism</keyword>
<dbReference type="GO" id="GO:0005886">
    <property type="term" value="C:plasma membrane"/>
    <property type="evidence" value="ECO:0007669"/>
    <property type="project" value="TreeGrafter"/>
</dbReference>
<proteinExistence type="inferred from homology"/>
<comment type="cofactor">
    <cofactor evidence="1">
        <name>Mg(2+)</name>
        <dbReference type="ChEBI" id="CHEBI:18420"/>
    </cofactor>
</comment>
<evidence type="ECO:0000313" key="10">
    <source>
        <dbReference type="EMBL" id="QMU98236.1"/>
    </source>
</evidence>
<dbReference type="EMBL" id="CP043732">
    <property type="protein sequence ID" value="QMU98236.1"/>
    <property type="molecule type" value="Genomic_DNA"/>
</dbReference>
<name>A0A7D7WB90_9MICO</name>
<dbReference type="SUPFAM" id="SSF111331">
    <property type="entry name" value="NAD kinase/diacylglycerol kinase-like"/>
    <property type="match status" value="1"/>
</dbReference>